<keyword evidence="4 9" id="KW-1133">Transmembrane helix</keyword>
<dbReference type="Proteomes" id="UP001227230">
    <property type="component" value="Chromosome 12"/>
</dbReference>
<evidence type="ECO:0000256" key="1">
    <source>
        <dbReference type="ARBA" id="ARBA00004141"/>
    </source>
</evidence>
<evidence type="ECO:0000256" key="4">
    <source>
        <dbReference type="ARBA" id="ARBA00022989"/>
    </source>
</evidence>
<dbReference type="SMART" id="SM00248">
    <property type="entry name" value="ANK"/>
    <property type="match status" value="8"/>
</dbReference>
<dbReference type="EMBL" id="CP126659">
    <property type="protein sequence ID" value="WJZ99258.1"/>
    <property type="molecule type" value="Genomic_DNA"/>
</dbReference>
<organism evidence="11 12">
    <name type="scientific">Vitis vinifera</name>
    <name type="common">Grape</name>
    <dbReference type="NCBI Taxonomy" id="29760"/>
    <lineage>
        <taxon>Eukaryota</taxon>
        <taxon>Viridiplantae</taxon>
        <taxon>Streptophyta</taxon>
        <taxon>Embryophyta</taxon>
        <taxon>Tracheophyta</taxon>
        <taxon>Spermatophyta</taxon>
        <taxon>Magnoliopsida</taxon>
        <taxon>eudicotyledons</taxon>
        <taxon>Gunneridae</taxon>
        <taxon>Pentapetalae</taxon>
        <taxon>rosids</taxon>
        <taxon>Vitales</taxon>
        <taxon>Vitaceae</taxon>
        <taxon>Viteae</taxon>
        <taxon>Vitis</taxon>
    </lineage>
</organism>
<keyword evidence="12" id="KW-1185">Reference proteome</keyword>
<accession>A0ABY9CVQ4</accession>
<dbReference type="Pfam" id="PF13637">
    <property type="entry name" value="Ank_4"/>
    <property type="match status" value="1"/>
</dbReference>
<dbReference type="PANTHER" id="PTHR24186">
    <property type="entry name" value="PROTEIN PHOSPHATASE 1 REGULATORY SUBUNIT"/>
    <property type="match status" value="1"/>
</dbReference>
<gene>
    <name evidence="11" type="ORF">VitviT2T_017720</name>
</gene>
<protein>
    <recommendedName>
        <fullName evidence="10">PGG domain-containing protein</fullName>
    </recommendedName>
</protein>
<evidence type="ECO:0000313" key="12">
    <source>
        <dbReference type="Proteomes" id="UP001227230"/>
    </source>
</evidence>
<evidence type="ECO:0000256" key="7">
    <source>
        <dbReference type="PROSITE-ProRule" id="PRU00023"/>
    </source>
</evidence>
<reference evidence="11 12" key="1">
    <citation type="journal article" date="2023" name="Hortic Res">
        <title>The complete reference genome for grapevine (Vitis vinifera L.) genetics and breeding.</title>
        <authorList>
            <person name="Shi X."/>
            <person name="Cao S."/>
            <person name="Wang X."/>
            <person name="Huang S."/>
            <person name="Wang Y."/>
            <person name="Liu Z."/>
            <person name="Liu W."/>
            <person name="Leng X."/>
            <person name="Peng Y."/>
            <person name="Wang N."/>
            <person name="Wang Y."/>
            <person name="Ma Z."/>
            <person name="Xu X."/>
            <person name="Zhang F."/>
            <person name="Xue H."/>
            <person name="Zhong H."/>
            <person name="Wang Y."/>
            <person name="Zhang K."/>
            <person name="Velt A."/>
            <person name="Avia K."/>
            <person name="Holtgrawe D."/>
            <person name="Grimplet J."/>
            <person name="Matus J.T."/>
            <person name="Ware D."/>
            <person name="Wu X."/>
            <person name="Wang H."/>
            <person name="Liu C."/>
            <person name="Fang Y."/>
            <person name="Rustenholz C."/>
            <person name="Cheng Z."/>
            <person name="Xiao H."/>
            <person name="Zhou Y."/>
        </authorList>
    </citation>
    <scope>NUCLEOTIDE SEQUENCE [LARGE SCALE GENOMIC DNA]</scope>
    <source>
        <strain evidence="12">cv. Pinot noir / PN40024</strain>
        <tissue evidence="11">Leaf</tissue>
    </source>
</reference>
<evidence type="ECO:0000313" key="11">
    <source>
        <dbReference type="EMBL" id="WJZ99258.1"/>
    </source>
</evidence>
<feature type="transmembrane region" description="Helical" evidence="9">
    <location>
        <begin position="709"/>
        <end position="732"/>
    </location>
</feature>
<dbReference type="Pfam" id="PF00023">
    <property type="entry name" value="Ank"/>
    <property type="match status" value="1"/>
</dbReference>
<dbReference type="PANTHER" id="PTHR24186:SF46">
    <property type="entry name" value="PROTEIN ACCELERATED CELL DEATH 6-LIKE"/>
    <property type="match status" value="1"/>
</dbReference>
<keyword evidence="6 9" id="KW-0472">Membrane</keyword>
<feature type="domain" description="PGG" evidence="10">
    <location>
        <begin position="622"/>
        <end position="732"/>
    </location>
</feature>
<feature type="repeat" description="ANK" evidence="7">
    <location>
        <begin position="429"/>
        <end position="451"/>
    </location>
</feature>
<evidence type="ECO:0000259" key="10">
    <source>
        <dbReference type="Pfam" id="PF13962"/>
    </source>
</evidence>
<evidence type="ECO:0000256" key="3">
    <source>
        <dbReference type="ARBA" id="ARBA00022737"/>
    </source>
</evidence>
<keyword evidence="2 9" id="KW-0812">Transmembrane</keyword>
<sequence length="796" mass="88605">MAEERDPVELGMALGADSNMKEDGVTAKKRAKRWAITAEASMEREKGTLDQDEDDLCVGERLGFSDQSNRSKERDLVDQLGMALGADLNMKEDKETSKKWRADSTLISSDSTMEENPVPPEVWVPETSPIFADTKMEIDISSYVTMEEYRVPPWVPEARVVGMPISADANMEIDRETHLVRNISARSTQGLHAPADEDEDAEHKKLMDRRMHAQATQGNVDGFIKILGSISSEQDLQHSEILCQVSPRKNTCLHIAASFGHHDLAKYIVRECPDLIKNKNSKGDTALHIAARKRNLSFVKIVMDSFPSGSGASQDVEKAEPSLLGIVNKEGNTVLHEALINRCKQEEVVEILIKADPQVAYYPNKEGKSPLYLAAESHYFHVVEAIGNSEVEERMKNRDRKVHGAIMGKNKEMLEKILAMKLVHQKDKDGRTPLHCAASIGYLEGVQMLLDQSNLDPYQTDSDGFCPIHVASMRGNVDIVKKLLQVSSDSIELLSKRGENILHVAAKYGKDNVVNFVLKEERLENFINEKDNGGNTPLHLATMHRHPKVVSSLTWDKRVDVNLVNDRGQTALDVVLSVKHPTTFDQALIWTALKSAGARPAGNSKFPPNRRRKQYSESPNTDKYKDRVNTLLLVSTLVATVTFAAGFTMPGGYNSSDPNVGMAALLMRNMFHMFVICNTTAMYTSILAAIILIWAQLGDLNVMDTALRFALPFLGLALTAMSLGFMAGVYLVVSNLHWLAIVVVIIGIICLVGLLVPFFLLFLPSKSTNRILRHISYYPFLILVWASKSPEMKRED</sequence>
<dbReference type="InterPro" id="IPR036770">
    <property type="entry name" value="Ankyrin_rpt-contain_sf"/>
</dbReference>
<feature type="repeat" description="ANK" evidence="7">
    <location>
        <begin position="463"/>
        <end position="489"/>
    </location>
</feature>
<name>A0ABY9CVQ4_VITVI</name>
<dbReference type="InterPro" id="IPR002110">
    <property type="entry name" value="Ankyrin_rpt"/>
</dbReference>
<dbReference type="Gene3D" id="1.25.40.20">
    <property type="entry name" value="Ankyrin repeat-containing domain"/>
    <property type="match status" value="4"/>
</dbReference>
<keyword evidence="5 7" id="KW-0040">ANK repeat</keyword>
<feature type="transmembrane region" description="Helical" evidence="9">
    <location>
        <begin position="673"/>
        <end position="697"/>
    </location>
</feature>
<dbReference type="SUPFAM" id="SSF48403">
    <property type="entry name" value="Ankyrin repeat"/>
    <property type="match status" value="1"/>
</dbReference>
<evidence type="ECO:0000256" key="9">
    <source>
        <dbReference type="SAM" id="Phobius"/>
    </source>
</evidence>
<dbReference type="PROSITE" id="PS50088">
    <property type="entry name" value="ANK_REPEAT"/>
    <property type="match status" value="3"/>
</dbReference>
<evidence type="ECO:0000256" key="8">
    <source>
        <dbReference type="SAM" id="MobiDB-lite"/>
    </source>
</evidence>
<dbReference type="InterPro" id="IPR026961">
    <property type="entry name" value="PGG_dom"/>
</dbReference>
<dbReference type="PROSITE" id="PS50297">
    <property type="entry name" value="ANK_REP_REGION"/>
    <property type="match status" value="2"/>
</dbReference>
<evidence type="ECO:0000256" key="2">
    <source>
        <dbReference type="ARBA" id="ARBA00022692"/>
    </source>
</evidence>
<comment type="subcellular location">
    <subcellularLocation>
        <location evidence="1">Membrane</location>
        <topology evidence="1">Multi-pass membrane protein</topology>
    </subcellularLocation>
</comment>
<proteinExistence type="predicted"/>
<evidence type="ECO:0000256" key="5">
    <source>
        <dbReference type="ARBA" id="ARBA00023043"/>
    </source>
</evidence>
<dbReference type="Pfam" id="PF12796">
    <property type="entry name" value="Ank_2"/>
    <property type="match status" value="2"/>
</dbReference>
<feature type="repeat" description="ANK" evidence="7">
    <location>
        <begin position="533"/>
        <end position="566"/>
    </location>
</feature>
<keyword evidence="3" id="KW-0677">Repeat</keyword>
<feature type="transmembrane region" description="Helical" evidence="9">
    <location>
        <begin position="631"/>
        <end position="653"/>
    </location>
</feature>
<feature type="transmembrane region" description="Helical" evidence="9">
    <location>
        <begin position="738"/>
        <end position="763"/>
    </location>
</feature>
<dbReference type="Pfam" id="PF13962">
    <property type="entry name" value="PGG"/>
    <property type="match status" value="1"/>
</dbReference>
<evidence type="ECO:0000256" key="6">
    <source>
        <dbReference type="ARBA" id="ARBA00023136"/>
    </source>
</evidence>
<feature type="region of interest" description="Disordered" evidence="8">
    <location>
        <begin position="598"/>
        <end position="622"/>
    </location>
</feature>